<dbReference type="Pfam" id="PF01208">
    <property type="entry name" value="URO-D"/>
    <property type="match status" value="1"/>
</dbReference>
<accession>A0A2L2X8N9</accession>
<dbReference type="GO" id="GO:0006779">
    <property type="term" value="P:porphyrin-containing compound biosynthetic process"/>
    <property type="evidence" value="ECO:0007669"/>
    <property type="project" value="InterPro"/>
</dbReference>
<comment type="caution">
    <text evidence="2">The sequence shown here is derived from an EMBL/GenBank/DDBJ whole genome shotgun (WGS) entry which is preliminary data.</text>
</comment>
<dbReference type="AlphaFoldDB" id="A0A2L2X8N9"/>
<name>A0A2L2X8N9_9FIRM</name>
<dbReference type="GO" id="GO:0004853">
    <property type="term" value="F:uroporphyrinogen decarboxylase activity"/>
    <property type="evidence" value="ECO:0007669"/>
    <property type="project" value="InterPro"/>
</dbReference>
<dbReference type="OrthoDB" id="5502042at2"/>
<evidence type="ECO:0000259" key="1">
    <source>
        <dbReference type="Pfam" id="PF01208"/>
    </source>
</evidence>
<keyword evidence="3" id="KW-1185">Reference proteome</keyword>
<gene>
    <name evidence="2" type="ORF">DCCM_0556</name>
</gene>
<evidence type="ECO:0000313" key="3">
    <source>
        <dbReference type="Proteomes" id="UP000239549"/>
    </source>
</evidence>
<organism evidence="2 3">
    <name type="scientific">Desulfocucumis palustris</name>
    <dbReference type="NCBI Taxonomy" id="1898651"/>
    <lineage>
        <taxon>Bacteria</taxon>
        <taxon>Bacillati</taxon>
        <taxon>Bacillota</taxon>
        <taxon>Clostridia</taxon>
        <taxon>Eubacteriales</taxon>
        <taxon>Desulfocucumaceae</taxon>
        <taxon>Desulfocucumis</taxon>
    </lineage>
</organism>
<dbReference type="PANTHER" id="PTHR47099:SF1">
    <property type="entry name" value="METHYLCOBAMIDE:COM METHYLTRANSFERASE MTBA"/>
    <property type="match status" value="1"/>
</dbReference>
<dbReference type="Gene3D" id="3.20.20.210">
    <property type="match status" value="1"/>
</dbReference>
<evidence type="ECO:0000313" key="2">
    <source>
        <dbReference type="EMBL" id="GBF32362.1"/>
    </source>
</evidence>
<sequence>MIFTGTNNLLLKMKNKIPRGELWISAETLEVLGLGQSQDSLIDFSINIGADICFFSFTSPIQNLPVDSEKMGRIVGKAHEFNLACGVTVDGPFERAVREHGFIEVIKWFKKVDLLKEHLEKESQLAAREMEEAAKAGADLLILCDDIAYNKGLYFSPVQFVNILIPFYREIISAVKNGRVMGFHSDGNVWPVITPLLEEGFSVFSLEPEAVDLHELSLRLPEDVIILSGIKSGWLMGPGPEDADPPEVEQYIDNIKRNCKLILASSCGLTGYKSLERLKRIYRLADGIA</sequence>
<dbReference type="EMBL" id="BFAV01000028">
    <property type="protein sequence ID" value="GBF32362.1"/>
    <property type="molecule type" value="Genomic_DNA"/>
</dbReference>
<dbReference type="PANTHER" id="PTHR47099">
    <property type="entry name" value="METHYLCOBAMIDE:COM METHYLTRANSFERASE MTBA"/>
    <property type="match status" value="1"/>
</dbReference>
<dbReference type="InterPro" id="IPR038071">
    <property type="entry name" value="UROD/MetE-like_sf"/>
</dbReference>
<reference evidence="3" key="1">
    <citation type="submission" date="2018-02" db="EMBL/GenBank/DDBJ databases">
        <title>Genome sequence of Desulfocucumis palustris strain NAW-5.</title>
        <authorList>
            <person name="Watanabe M."/>
            <person name="Kojima H."/>
            <person name="Fukui M."/>
        </authorList>
    </citation>
    <scope>NUCLEOTIDE SEQUENCE [LARGE SCALE GENOMIC DNA]</scope>
    <source>
        <strain evidence="3">NAW-5</strain>
    </source>
</reference>
<dbReference type="SUPFAM" id="SSF51726">
    <property type="entry name" value="UROD/MetE-like"/>
    <property type="match status" value="1"/>
</dbReference>
<feature type="domain" description="Uroporphyrinogen decarboxylase (URO-D)" evidence="1">
    <location>
        <begin position="100"/>
        <end position="282"/>
    </location>
</feature>
<dbReference type="InterPro" id="IPR000257">
    <property type="entry name" value="Uroporphyrinogen_deCOase"/>
</dbReference>
<dbReference type="RefSeq" id="WP_104370906.1">
    <property type="nucleotide sequence ID" value="NZ_BFAV01000028.1"/>
</dbReference>
<proteinExistence type="predicted"/>
<dbReference type="Proteomes" id="UP000239549">
    <property type="component" value="Unassembled WGS sequence"/>
</dbReference>
<dbReference type="InterPro" id="IPR052024">
    <property type="entry name" value="Methanogen_methyltrans"/>
</dbReference>
<protein>
    <submittedName>
        <fullName evidence="2">Uroporphyrinogen-III</fullName>
    </submittedName>
</protein>